<keyword evidence="2" id="KW-0560">Oxidoreductase</keyword>
<organism evidence="4 5">
    <name type="scientific">Naegleria fowleri</name>
    <name type="common">Brain eating amoeba</name>
    <dbReference type="NCBI Taxonomy" id="5763"/>
    <lineage>
        <taxon>Eukaryota</taxon>
        <taxon>Discoba</taxon>
        <taxon>Heterolobosea</taxon>
        <taxon>Tetramitia</taxon>
        <taxon>Eutetramitia</taxon>
        <taxon>Vahlkampfiidae</taxon>
        <taxon>Naegleria</taxon>
    </lineage>
</organism>
<dbReference type="EMBL" id="VFQX01000028">
    <property type="protein sequence ID" value="KAF0978778.1"/>
    <property type="molecule type" value="Genomic_DNA"/>
</dbReference>
<dbReference type="PRINTS" id="PR00080">
    <property type="entry name" value="SDRFAMILY"/>
</dbReference>
<dbReference type="CDD" id="cd05327">
    <property type="entry name" value="retinol-DH_like_SDR_c_like"/>
    <property type="match status" value="1"/>
</dbReference>
<protein>
    <submittedName>
        <fullName evidence="4">Uncharacterized protein</fullName>
    </submittedName>
</protein>
<evidence type="ECO:0000256" key="3">
    <source>
        <dbReference type="RuleBase" id="RU000363"/>
    </source>
</evidence>
<evidence type="ECO:0000256" key="2">
    <source>
        <dbReference type="ARBA" id="ARBA00023002"/>
    </source>
</evidence>
<name>A0A6A5BYJ9_NAEFO</name>
<dbReference type="GeneID" id="68109066"/>
<comment type="similarity">
    <text evidence="1 3">Belongs to the short-chain dehydrogenases/reductases (SDR) family.</text>
</comment>
<dbReference type="RefSeq" id="XP_044563491.1">
    <property type="nucleotide sequence ID" value="XM_044704977.1"/>
</dbReference>
<dbReference type="Pfam" id="PF00106">
    <property type="entry name" value="adh_short"/>
    <property type="match status" value="1"/>
</dbReference>
<dbReference type="SUPFAM" id="SSF51735">
    <property type="entry name" value="NAD(P)-binding Rossmann-fold domains"/>
    <property type="match status" value="1"/>
</dbReference>
<reference evidence="4 5" key="1">
    <citation type="journal article" date="2019" name="Sci. Rep.">
        <title>Nanopore sequencing improves the draft genome of the human pathogenic amoeba Naegleria fowleri.</title>
        <authorList>
            <person name="Liechti N."/>
            <person name="Schurch N."/>
            <person name="Bruggmann R."/>
            <person name="Wittwer M."/>
        </authorList>
    </citation>
    <scope>NUCLEOTIDE SEQUENCE [LARGE SCALE GENOMIC DNA]</scope>
    <source>
        <strain evidence="4 5">ATCC 30894</strain>
    </source>
</reference>
<dbReference type="Gene3D" id="3.40.50.720">
    <property type="entry name" value="NAD(P)-binding Rossmann-like Domain"/>
    <property type="match status" value="1"/>
</dbReference>
<dbReference type="OrthoDB" id="191139at2759"/>
<dbReference type="Proteomes" id="UP000444721">
    <property type="component" value="Unassembled WGS sequence"/>
</dbReference>
<dbReference type="VEuPathDB" id="AmoebaDB:NfTy_032630"/>
<sequence>MFQQLKENASNFFDILSYVYSFLTEGYDMNRIYKITGATAAGALALYLGKVYFNGGMVDRKLFQHSDLSSRVTIVTGASYGGIGYETAKVMYELGSDVVLAVRDQKAGEFAKKLMMEEPSRVLLPTNTTQTSHNQQSPKKKGQITVMTIDLTDLESVKKFAQEFKKNFQRCDYLINNAGIMMCPHSVTKQGIEIQFGTNHLGHFLLTQLLLDMIMACNGRIINVSSIASIWLLRGGKKDIEGFCSFKENVIKGDGKDLADIYELYGRSKLANVLFSKKLAREFSKTNTSTSASTYSVHPGAVRTNLTRHMGSMFNLIYAPLAWYFSKSPWQGAQTTLQVSLAPQKDLLNGGYYADAKLAKPNAFSDDQALQDTLYETSLKLCEPYLKTD</sequence>
<dbReference type="VEuPathDB" id="AmoebaDB:FDP41_001848"/>
<dbReference type="PANTHER" id="PTHR24320">
    <property type="entry name" value="RETINOL DEHYDROGENASE"/>
    <property type="match status" value="1"/>
</dbReference>
<dbReference type="GO" id="GO:0016491">
    <property type="term" value="F:oxidoreductase activity"/>
    <property type="evidence" value="ECO:0007669"/>
    <property type="project" value="UniProtKB-KW"/>
</dbReference>
<dbReference type="InterPro" id="IPR036291">
    <property type="entry name" value="NAD(P)-bd_dom_sf"/>
</dbReference>
<gene>
    <name evidence="4" type="ORF">FDP41_001848</name>
</gene>
<dbReference type="InterPro" id="IPR002347">
    <property type="entry name" value="SDR_fam"/>
</dbReference>
<keyword evidence="5" id="KW-1185">Reference proteome</keyword>
<dbReference type="AlphaFoldDB" id="A0A6A5BYJ9"/>
<evidence type="ECO:0000313" key="4">
    <source>
        <dbReference type="EMBL" id="KAF0978778.1"/>
    </source>
</evidence>
<evidence type="ECO:0000256" key="1">
    <source>
        <dbReference type="ARBA" id="ARBA00006484"/>
    </source>
</evidence>
<accession>A0A6A5BYJ9</accession>
<evidence type="ECO:0000313" key="5">
    <source>
        <dbReference type="Proteomes" id="UP000444721"/>
    </source>
</evidence>
<dbReference type="PANTHER" id="PTHR24320:SF227">
    <property type="entry name" value="RETINOL DEHYDROGENASE 11"/>
    <property type="match status" value="1"/>
</dbReference>
<comment type="caution">
    <text evidence="4">The sequence shown here is derived from an EMBL/GenBank/DDBJ whole genome shotgun (WGS) entry which is preliminary data.</text>
</comment>
<proteinExistence type="inferred from homology"/>
<dbReference type="PRINTS" id="PR00081">
    <property type="entry name" value="GDHRDH"/>
</dbReference>
<dbReference type="OMA" id="LMCATEP"/>
<dbReference type="VEuPathDB" id="AmoebaDB:NF0010050"/>